<dbReference type="AlphaFoldDB" id="A0A8T0GFP7"/>
<dbReference type="PANTHER" id="PTHR34793:SF1">
    <property type="entry name" value="PROTEIN THYLAKOID FORMATION 1, CHLOROPLASTIC"/>
    <property type="match status" value="1"/>
</dbReference>
<dbReference type="GO" id="GO:0045037">
    <property type="term" value="P:protein import into chloroplast stroma"/>
    <property type="evidence" value="ECO:0007669"/>
    <property type="project" value="TreeGrafter"/>
</dbReference>
<accession>A0A8T0GFP7</accession>
<keyword evidence="1" id="KW-0175">Coiled coil</keyword>
<proteinExistence type="predicted"/>
<gene>
    <name evidence="2" type="ORF">KC19_11G160300</name>
</gene>
<dbReference type="PANTHER" id="PTHR34793">
    <property type="entry name" value="PROTEIN THYLAKOID FORMATION 1, CHLOROPLASTIC"/>
    <property type="match status" value="1"/>
</dbReference>
<protein>
    <submittedName>
        <fullName evidence="2">Uncharacterized protein</fullName>
    </submittedName>
</protein>
<evidence type="ECO:0000313" key="2">
    <source>
        <dbReference type="EMBL" id="KAG0557830.1"/>
    </source>
</evidence>
<reference evidence="2 3" key="1">
    <citation type="submission" date="2020-06" db="EMBL/GenBank/DDBJ databases">
        <title>WGS assembly of Ceratodon purpureus strain R40.</title>
        <authorList>
            <person name="Carey S.B."/>
            <person name="Jenkins J."/>
            <person name="Shu S."/>
            <person name="Lovell J.T."/>
            <person name="Sreedasyam A."/>
            <person name="Maumus F."/>
            <person name="Tiley G.P."/>
            <person name="Fernandez-Pozo N."/>
            <person name="Barry K."/>
            <person name="Chen C."/>
            <person name="Wang M."/>
            <person name="Lipzen A."/>
            <person name="Daum C."/>
            <person name="Saski C.A."/>
            <person name="Payton A.C."/>
            <person name="Mcbreen J.C."/>
            <person name="Conrad R.E."/>
            <person name="Kollar L.M."/>
            <person name="Olsson S."/>
            <person name="Huttunen S."/>
            <person name="Landis J.B."/>
            <person name="Wickett N.J."/>
            <person name="Johnson M.G."/>
            <person name="Rensing S.A."/>
            <person name="Grimwood J."/>
            <person name="Schmutz J."/>
            <person name="Mcdaniel S.F."/>
        </authorList>
    </citation>
    <scope>NUCLEOTIDE SEQUENCE [LARGE SCALE GENOMIC DNA]</scope>
    <source>
        <strain evidence="2 3">R40</strain>
    </source>
</reference>
<dbReference type="EMBL" id="CM026432">
    <property type="protein sequence ID" value="KAG0557830.1"/>
    <property type="molecule type" value="Genomic_DNA"/>
</dbReference>
<dbReference type="GO" id="GO:0045038">
    <property type="term" value="P:protein import into chloroplast thylakoid membrane"/>
    <property type="evidence" value="ECO:0007669"/>
    <property type="project" value="TreeGrafter"/>
</dbReference>
<sequence length="246" mass="26622">MAMAALSSSTTVAPCCVKGTVAVRASERSRSLRSSAWQMGDVAQLRSVAKIGAGVVVGKRRIGVVACAAATSTDVPTVADTKGAFIKSYRKPIPSIYSNVIQELLVQQHLMRYNTTYMYDPVFALGFVTVYDQLMDGYPNDADRDSIFKAYISALNEDPELYRKDAKKLEEWAAAQSGSGIADFSGKDGEVEAALKDIAERAAGKGTFHYSRFFAIGLFRLLECANASDPAILESVSFETIKLLTC</sequence>
<dbReference type="Pfam" id="PF11264">
    <property type="entry name" value="ThylakoidFormat"/>
    <property type="match status" value="1"/>
</dbReference>
<dbReference type="GO" id="GO:0009534">
    <property type="term" value="C:chloroplast thylakoid"/>
    <property type="evidence" value="ECO:0007669"/>
    <property type="project" value="TreeGrafter"/>
</dbReference>
<keyword evidence="3" id="KW-1185">Reference proteome</keyword>
<comment type="caution">
    <text evidence="2">The sequence shown here is derived from an EMBL/GenBank/DDBJ whole genome shotgun (WGS) entry which is preliminary data.</text>
</comment>
<dbReference type="GO" id="GO:0010207">
    <property type="term" value="P:photosystem II assembly"/>
    <property type="evidence" value="ECO:0007669"/>
    <property type="project" value="InterPro"/>
</dbReference>
<dbReference type="Proteomes" id="UP000822688">
    <property type="component" value="Chromosome 11"/>
</dbReference>
<dbReference type="InterPro" id="IPR017499">
    <property type="entry name" value="Thf1"/>
</dbReference>
<name>A0A8T0GFP7_CERPU</name>
<evidence type="ECO:0000313" key="3">
    <source>
        <dbReference type="Proteomes" id="UP000822688"/>
    </source>
</evidence>
<organism evidence="2 3">
    <name type="scientific">Ceratodon purpureus</name>
    <name type="common">Fire moss</name>
    <name type="synonym">Dicranum purpureum</name>
    <dbReference type="NCBI Taxonomy" id="3225"/>
    <lineage>
        <taxon>Eukaryota</taxon>
        <taxon>Viridiplantae</taxon>
        <taxon>Streptophyta</taxon>
        <taxon>Embryophyta</taxon>
        <taxon>Bryophyta</taxon>
        <taxon>Bryophytina</taxon>
        <taxon>Bryopsida</taxon>
        <taxon>Dicranidae</taxon>
        <taxon>Pseudoditrichales</taxon>
        <taxon>Ditrichaceae</taxon>
        <taxon>Ceratodon</taxon>
    </lineage>
</organism>
<evidence type="ECO:0000256" key="1">
    <source>
        <dbReference type="ARBA" id="ARBA00023054"/>
    </source>
</evidence>
<dbReference type="GO" id="GO:0010027">
    <property type="term" value="P:thylakoid membrane organization"/>
    <property type="evidence" value="ECO:0007669"/>
    <property type="project" value="TreeGrafter"/>
</dbReference>